<gene>
    <name evidence="2" type="ORF">BCF33_2486</name>
</gene>
<keyword evidence="3" id="KW-1185">Reference proteome</keyword>
<comment type="caution">
    <text evidence="2">The sequence shown here is derived from an EMBL/GenBank/DDBJ whole genome shotgun (WGS) entry which is preliminary data.</text>
</comment>
<name>A0A2T0X3S4_9RHOB</name>
<dbReference type="InterPro" id="IPR029052">
    <property type="entry name" value="Metallo-depent_PP-like"/>
</dbReference>
<protein>
    <submittedName>
        <fullName evidence="2">Icc-related predicted phosphoesterase</fullName>
    </submittedName>
</protein>
<evidence type="ECO:0000259" key="1">
    <source>
        <dbReference type="Pfam" id="PF00149"/>
    </source>
</evidence>
<dbReference type="Proteomes" id="UP000238801">
    <property type="component" value="Unassembled WGS sequence"/>
</dbReference>
<evidence type="ECO:0000313" key="3">
    <source>
        <dbReference type="Proteomes" id="UP000238801"/>
    </source>
</evidence>
<dbReference type="InterPro" id="IPR051693">
    <property type="entry name" value="UPF0046_metallophosphoest"/>
</dbReference>
<dbReference type="AlphaFoldDB" id="A0A2T0X3S4"/>
<reference evidence="2 3" key="1">
    <citation type="submission" date="2018-03" db="EMBL/GenBank/DDBJ databases">
        <title>Genomic Encyclopedia of Archaeal and Bacterial Type Strains, Phase II (KMG-II): from individual species to whole genera.</title>
        <authorList>
            <person name="Goeker M."/>
        </authorList>
    </citation>
    <scope>NUCLEOTIDE SEQUENCE [LARGE SCALE GENOMIC DNA]</scope>
    <source>
        <strain evidence="2 3">DSM 29318</strain>
    </source>
</reference>
<dbReference type="OrthoDB" id="332939at2"/>
<dbReference type="GO" id="GO:0016787">
    <property type="term" value="F:hydrolase activity"/>
    <property type="evidence" value="ECO:0007669"/>
    <property type="project" value="InterPro"/>
</dbReference>
<accession>A0A2T0X3S4</accession>
<dbReference type="SUPFAM" id="SSF56300">
    <property type="entry name" value="Metallo-dependent phosphatases"/>
    <property type="match status" value="1"/>
</dbReference>
<organism evidence="2 3">
    <name type="scientific">Hasllibacter halocynthiae</name>
    <dbReference type="NCBI Taxonomy" id="595589"/>
    <lineage>
        <taxon>Bacteria</taxon>
        <taxon>Pseudomonadati</taxon>
        <taxon>Pseudomonadota</taxon>
        <taxon>Alphaproteobacteria</taxon>
        <taxon>Rhodobacterales</taxon>
        <taxon>Roseobacteraceae</taxon>
        <taxon>Hasllibacter</taxon>
    </lineage>
</organism>
<evidence type="ECO:0000313" key="2">
    <source>
        <dbReference type="EMBL" id="PRY93606.1"/>
    </source>
</evidence>
<sequence length="196" mass="19822">MKVVAVSDLHLDPVCLEALLLAAEGADLVLNAGDLARRHEGLGAYAAGLAPLEGRLVSVPGNNETLGAARAALPGTVLHGEAVEVAGLVVAGLGGGVPPLQGAPFPSWDLSEEEAETLLAPLEGADILLTHSPPLGVGDRLSGRSAGSSAIRGAVQRMAPSLHLFGHVHSSWGARGRIGETLCANLGPVPVLFEVP</sequence>
<dbReference type="Pfam" id="PF00149">
    <property type="entry name" value="Metallophos"/>
    <property type="match status" value="1"/>
</dbReference>
<dbReference type="Gene3D" id="3.60.21.10">
    <property type="match status" value="1"/>
</dbReference>
<dbReference type="InterPro" id="IPR004843">
    <property type="entry name" value="Calcineurin-like_PHP"/>
</dbReference>
<dbReference type="PANTHER" id="PTHR12905:SF0">
    <property type="entry name" value="CALCINEURIN-LIKE PHOSPHOESTERASE DOMAIN-CONTAINING PROTEIN"/>
    <property type="match status" value="1"/>
</dbReference>
<feature type="domain" description="Calcineurin-like phosphoesterase" evidence="1">
    <location>
        <begin position="1"/>
        <end position="170"/>
    </location>
</feature>
<proteinExistence type="predicted"/>
<dbReference type="EMBL" id="PVTT01000002">
    <property type="protein sequence ID" value="PRY93606.1"/>
    <property type="molecule type" value="Genomic_DNA"/>
</dbReference>
<dbReference type="PANTHER" id="PTHR12905">
    <property type="entry name" value="METALLOPHOSPHOESTERASE"/>
    <property type="match status" value="1"/>
</dbReference>
<dbReference type="RefSeq" id="WP_106161183.1">
    <property type="nucleotide sequence ID" value="NZ_PVTT01000002.1"/>
</dbReference>